<dbReference type="KEGG" id="olu:OSTLU_42270"/>
<evidence type="ECO:0000313" key="2">
    <source>
        <dbReference type="EMBL" id="ABP00693.1"/>
    </source>
</evidence>
<dbReference type="Gramene" id="ABP00693">
    <property type="protein sequence ID" value="ABP00693"/>
    <property type="gene ID" value="OSTLU_42270"/>
</dbReference>
<gene>
    <name evidence="2" type="ORF">OSTLU_42270</name>
</gene>
<accession>A4SAF3</accession>
<organism evidence="2 3">
    <name type="scientific">Ostreococcus lucimarinus (strain CCE9901)</name>
    <dbReference type="NCBI Taxonomy" id="436017"/>
    <lineage>
        <taxon>Eukaryota</taxon>
        <taxon>Viridiplantae</taxon>
        <taxon>Chlorophyta</taxon>
        <taxon>Mamiellophyceae</taxon>
        <taxon>Mamiellales</taxon>
        <taxon>Bathycoccaceae</taxon>
        <taxon>Ostreococcus</taxon>
    </lineage>
</organism>
<name>A4SAF3_OSTLU</name>
<evidence type="ECO:0000256" key="1">
    <source>
        <dbReference type="ARBA" id="ARBA00008468"/>
    </source>
</evidence>
<dbReference type="HOGENOM" id="CLU_2201430_0_0_1"/>
<proteinExistence type="inferred from homology"/>
<evidence type="ECO:0000313" key="3">
    <source>
        <dbReference type="Proteomes" id="UP000001568"/>
    </source>
</evidence>
<dbReference type="Pfam" id="PF10046">
    <property type="entry name" value="BLOC1_2"/>
    <property type="match status" value="1"/>
</dbReference>
<dbReference type="RefSeq" id="XP_001422376.1">
    <property type="nucleotide sequence ID" value="XM_001422339.1"/>
</dbReference>
<sequence>MAARAFTKIADTVNAELSLAASEVRFLQNANETAAREYDAVGESIADLHVFIGALKAKDEAMKPKLDAILAIEGEVDALETLARAVDKRVSALELRLKSIKSKRASAT</sequence>
<dbReference type="GeneID" id="5006434"/>
<dbReference type="OrthoDB" id="444265at2759"/>
<keyword evidence="3" id="KW-1185">Reference proteome</keyword>
<dbReference type="AlphaFoldDB" id="A4SAF3"/>
<dbReference type="PANTHER" id="PTHR47882">
    <property type="entry name" value="BIOGENESIS OF LYSOSOME-RELATED ORGANELLES COMPLEX 1 SUBUNIT 2"/>
    <property type="match status" value="1"/>
</dbReference>
<dbReference type="EMBL" id="CP000599">
    <property type="protein sequence ID" value="ABP00693.1"/>
    <property type="molecule type" value="Genomic_DNA"/>
</dbReference>
<reference evidence="2 3" key="1">
    <citation type="journal article" date="2007" name="Proc. Natl. Acad. Sci. U.S.A.">
        <title>The tiny eukaryote Ostreococcus provides genomic insights into the paradox of plankton speciation.</title>
        <authorList>
            <person name="Palenik B."/>
            <person name="Grimwood J."/>
            <person name="Aerts A."/>
            <person name="Rouze P."/>
            <person name="Salamov A."/>
            <person name="Putnam N."/>
            <person name="Dupont C."/>
            <person name="Jorgensen R."/>
            <person name="Derelle E."/>
            <person name="Rombauts S."/>
            <person name="Zhou K."/>
            <person name="Otillar R."/>
            <person name="Merchant S.S."/>
            <person name="Podell S."/>
            <person name="Gaasterland T."/>
            <person name="Napoli C."/>
            <person name="Gendler K."/>
            <person name="Manuell A."/>
            <person name="Tai V."/>
            <person name="Vallon O."/>
            <person name="Piganeau G."/>
            <person name="Jancek S."/>
            <person name="Heijde M."/>
            <person name="Jabbari K."/>
            <person name="Bowler C."/>
            <person name="Lohr M."/>
            <person name="Robbens S."/>
            <person name="Werner G."/>
            <person name="Dubchak I."/>
            <person name="Pazour G.J."/>
            <person name="Ren Q."/>
            <person name="Paulsen I."/>
            <person name="Delwiche C."/>
            <person name="Schmutz J."/>
            <person name="Rokhsar D."/>
            <person name="Van de Peer Y."/>
            <person name="Moreau H."/>
            <person name="Grigoriev I.V."/>
        </authorList>
    </citation>
    <scope>NUCLEOTIDE SEQUENCE [LARGE SCALE GENOMIC DNA]</scope>
    <source>
        <strain evidence="2 3">CCE9901</strain>
    </source>
</reference>
<comment type="similarity">
    <text evidence="1">Belongs to the BLOC1S2 family.</text>
</comment>
<dbReference type="Proteomes" id="UP000001568">
    <property type="component" value="Chromosome 19"/>
</dbReference>
<protein>
    <submittedName>
        <fullName evidence="2">Uncharacterized protein</fullName>
    </submittedName>
</protein>
<dbReference type="InterPro" id="IPR019269">
    <property type="entry name" value="BLOC1_su2"/>
</dbReference>
<dbReference type="PANTHER" id="PTHR47882:SF1">
    <property type="entry name" value="BIOGENESIS OF LYSOSOME-RELATED ORGANELLES COMPLEX 1 SUBUNIT 2"/>
    <property type="match status" value="1"/>
</dbReference>